<evidence type="ECO:0000313" key="1">
    <source>
        <dbReference type="EMBL" id="JAH28510.1"/>
    </source>
</evidence>
<sequence>MFAIRLCTENSSNHVGKRFFYGSSISHNSKTITANNCKCFIDAVRSCY</sequence>
<dbReference type="EMBL" id="GBXM01080067">
    <property type="protein sequence ID" value="JAH28510.1"/>
    <property type="molecule type" value="Transcribed_RNA"/>
</dbReference>
<accession>A0A0E9RJ80</accession>
<reference evidence="1" key="1">
    <citation type="submission" date="2014-11" db="EMBL/GenBank/DDBJ databases">
        <authorList>
            <person name="Amaro Gonzalez C."/>
        </authorList>
    </citation>
    <scope>NUCLEOTIDE SEQUENCE</scope>
</reference>
<protein>
    <submittedName>
        <fullName evidence="1">Uncharacterized protein</fullName>
    </submittedName>
</protein>
<organism evidence="1">
    <name type="scientific">Anguilla anguilla</name>
    <name type="common">European freshwater eel</name>
    <name type="synonym">Muraena anguilla</name>
    <dbReference type="NCBI Taxonomy" id="7936"/>
    <lineage>
        <taxon>Eukaryota</taxon>
        <taxon>Metazoa</taxon>
        <taxon>Chordata</taxon>
        <taxon>Craniata</taxon>
        <taxon>Vertebrata</taxon>
        <taxon>Euteleostomi</taxon>
        <taxon>Actinopterygii</taxon>
        <taxon>Neopterygii</taxon>
        <taxon>Teleostei</taxon>
        <taxon>Anguilliformes</taxon>
        <taxon>Anguillidae</taxon>
        <taxon>Anguilla</taxon>
    </lineage>
</organism>
<reference evidence="1" key="2">
    <citation type="journal article" date="2015" name="Fish Shellfish Immunol.">
        <title>Early steps in the European eel (Anguilla anguilla)-Vibrio vulnificus interaction in the gills: Role of the RtxA13 toxin.</title>
        <authorList>
            <person name="Callol A."/>
            <person name="Pajuelo D."/>
            <person name="Ebbesson L."/>
            <person name="Teles M."/>
            <person name="MacKenzie S."/>
            <person name="Amaro C."/>
        </authorList>
    </citation>
    <scope>NUCLEOTIDE SEQUENCE</scope>
</reference>
<name>A0A0E9RJ80_ANGAN</name>
<dbReference type="AlphaFoldDB" id="A0A0E9RJ80"/>
<proteinExistence type="predicted"/>